<organism evidence="1">
    <name type="scientific">Ackermannviridae sp</name>
    <dbReference type="NCBI Taxonomy" id="2831612"/>
    <lineage>
        <taxon>Viruses</taxon>
        <taxon>Duplodnaviria</taxon>
        <taxon>Heunggongvirae</taxon>
        <taxon>Uroviricota</taxon>
        <taxon>Caudoviricetes</taxon>
        <taxon>Pantevenvirales</taxon>
        <taxon>Ackermannviridae</taxon>
    </lineage>
</organism>
<evidence type="ECO:0000313" key="1">
    <source>
        <dbReference type="EMBL" id="DAG95221.1"/>
    </source>
</evidence>
<proteinExistence type="predicted"/>
<name>A0A8S5VQ14_9CAUD</name>
<sequence>MNATNNPYAVTPPTDTTLTKEGVAADAKAVGKALGKKADSTDVENALSQKQTTLLEERFTQNTDSNGNIYTGWHTENYVIVAAFAQNLIAQTFITGEYTYAIHLSDYQNQNIGVRDNVTVWVRYYKRT</sequence>
<protein>
    <submittedName>
        <fullName evidence="1">Uncharacterized protein</fullName>
    </submittedName>
</protein>
<reference evidence="1" key="1">
    <citation type="journal article" date="2021" name="Proc. Natl. Acad. Sci. U.S.A.">
        <title>A Catalog of Tens of Thousands of Viruses from Human Metagenomes Reveals Hidden Associations with Chronic Diseases.</title>
        <authorList>
            <person name="Tisza M.J."/>
            <person name="Buck C.B."/>
        </authorList>
    </citation>
    <scope>NUCLEOTIDE SEQUENCE</scope>
    <source>
        <strain evidence="1">CtsAp5</strain>
    </source>
</reference>
<accession>A0A8S5VQ14</accession>
<dbReference type="EMBL" id="BK035353">
    <property type="protein sequence ID" value="DAG95221.1"/>
    <property type="molecule type" value="Genomic_DNA"/>
</dbReference>